<dbReference type="KEGG" id="ipc:IPA_09500"/>
<dbReference type="EMBL" id="CP006868">
    <property type="protein sequence ID" value="UXD21916.1"/>
    <property type="molecule type" value="Genomic_DNA"/>
</dbReference>
<gene>
    <name evidence="4" type="ORF">IPA_09500</name>
</gene>
<dbReference type="Proteomes" id="UP001063698">
    <property type="component" value="Chromosome"/>
</dbReference>
<sequence>MGKALVKLKVKVVTWDEVVRWSNDLAFSILDSGYRPDVIIAIARGGLVPARLLVDYMNVIDMLSIKVEHWIETGSHQEEAVIKYETKDVDLSGKKVLIVDDICDTGKSLVVARDFVKKYWNPDEIRLATLQYIEPVAQIKPDYYVDLVKDWTWYMYPWNYVEDMVNLVKKILKEEGDLSLQEIIIKFQEWYGIVPPLTLAETIRIMEYRGVIERKNGKYVLTT</sequence>
<dbReference type="AlphaFoldDB" id="A0A977PJN9"/>
<feature type="domain" description="Phosphoribosyltransferase" evidence="3">
    <location>
        <begin position="21"/>
        <end position="148"/>
    </location>
</feature>
<dbReference type="CDD" id="cd06223">
    <property type="entry name" value="PRTases_typeI"/>
    <property type="match status" value="1"/>
</dbReference>
<dbReference type="PANTHER" id="PTHR43363:SF2">
    <property type="entry name" value="PHOSPHORIBOSYLTRANSFERASE"/>
    <property type="match status" value="1"/>
</dbReference>
<dbReference type="Pfam" id="PF00156">
    <property type="entry name" value="Pribosyltran"/>
    <property type="match status" value="1"/>
</dbReference>
<dbReference type="InterPro" id="IPR029057">
    <property type="entry name" value="PRTase-like"/>
</dbReference>
<accession>A0A977PJN9</accession>
<dbReference type="GO" id="GO:0016757">
    <property type="term" value="F:glycosyltransferase activity"/>
    <property type="evidence" value="ECO:0007669"/>
    <property type="project" value="UniProtKB-KW"/>
</dbReference>
<evidence type="ECO:0000259" key="3">
    <source>
        <dbReference type="Pfam" id="PF00156"/>
    </source>
</evidence>
<name>A0A977PJN9_9CREN</name>
<keyword evidence="2 4" id="KW-0808">Transferase</keyword>
<keyword evidence="5" id="KW-1185">Reference proteome</keyword>
<dbReference type="InterPro" id="IPR000836">
    <property type="entry name" value="PRTase_dom"/>
</dbReference>
<dbReference type="PANTHER" id="PTHR43363">
    <property type="entry name" value="HYPOXANTHINE PHOSPHORIBOSYLTRANSFERASE"/>
    <property type="match status" value="1"/>
</dbReference>
<dbReference type="SUPFAM" id="SSF53271">
    <property type="entry name" value="PRTase-like"/>
    <property type="match status" value="1"/>
</dbReference>
<evidence type="ECO:0000256" key="1">
    <source>
        <dbReference type="ARBA" id="ARBA00022676"/>
    </source>
</evidence>
<protein>
    <submittedName>
        <fullName evidence="4">Phosphoribosyl transferase</fullName>
    </submittedName>
</protein>
<evidence type="ECO:0000313" key="4">
    <source>
        <dbReference type="EMBL" id="UXD21916.1"/>
    </source>
</evidence>
<evidence type="ECO:0000313" key="5">
    <source>
        <dbReference type="Proteomes" id="UP001063698"/>
    </source>
</evidence>
<reference evidence="4" key="1">
    <citation type="submission" date="2013-11" db="EMBL/GenBank/DDBJ databases">
        <title>Comparative genomics of Ignicoccus.</title>
        <authorList>
            <person name="Podar M."/>
        </authorList>
    </citation>
    <scope>NUCLEOTIDE SEQUENCE</scope>
    <source>
        <strain evidence="4">DSM 13166</strain>
    </source>
</reference>
<proteinExistence type="predicted"/>
<evidence type="ECO:0000256" key="2">
    <source>
        <dbReference type="ARBA" id="ARBA00022679"/>
    </source>
</evidence>
<dbReference type="Gene3D" id="3.40.50.2020">
    <property type="match status" value="1"/>
</dbReference>
<keyword evidence="1" id="KW-0328">Glycosyltransferase</keyword>
<organism evidence="4 5">
    <name type="scientific">Ignicoccus pacificus DSM 13166</name>
    <dbReference type="NCBI Taxonomy" id="940294"/>
    <lineage>
        <taxon>Archaea</taxon>
        <taxon>Thermoproteota</taxon>
        <taxon>Thermoprotei</taxon>
        <taxon>Desulfurococcales</taxon>
        <taxon>Desulfurococcaceae</taxon>
        <taxon>Ignicoccus</taxon>
    </lineage>
</organism>